<feature type="transmembrane region" description="Helical" evidence="1">
    <location>
        <begin position="38"/>
        <end position="57"/>
    </location>
</feature>
<comment type="caution">
    <text evidence="3">The sequence shown here is derived from an EMBL/GenBank/DDBJ whole genome shotgun (WGS) entry which is preliminary data.</text>
</comment>
<feature type="domain" description="DUF1616" evidence="2">
    <location>
        <begin position="16"/>
        <end position="324"/>
    </location>
</feature>
<evidence type="ECO:0000256" key="1">
    <source>
        <dbReference type="SAM" id="Phobius"/>
    </source>
</evidence>
<dbReference type="STRING" id="797114.C475_15694"/>
<evidence type="ECO:0000313" key="3">
    <source>
        <dbReference type="EMBL" id="ELZ23106.1"/>
    </source>
</evidence>
<dbReference type="EMBL" id="AOIU01000034">
    <property type="protein sequence ID" value="ELZ23106.1"/>
    <property type="molecule type" value="Genomic_DNA"/>
</dbReference>
<protein>
    <recommendedName>
        <fullName evidence="2">DUF1616 domain-containing protein</fullName>
    </recommendedName>
</protein>
<keyword evidence="1" id="KW-0472">Membrane</keyword>
<dbReference type="InterPro" id="IPR011674">
    <property type="entry name" value="DUF1616"/>
</dbReference>
<keyword evidence="1" id="KW-1133">Transmembrane helix</keyword>
<dbReference type="AlphaFoldDB" id="M0CIQ1"/>
<accession>M0CIQ1</accession>
<sequence length="328" mass="35530">MKSFLKAAMSHPTALAVFVAAAGLVIQFDVLPRSVRTVVALPLVFFAPGYMLVTAIYPEQYTGGYGDALLTGGWDQRDGDGLHPLERVVLSVGLSVAIVPLLGLVVWAAFGEFTPVLVLAGLVSVVGLLLPATVIRRYNLPPDRRLVTRPRTQVRRFGRWLPGSSTAETATNAFLVASVLLAAGAFTYGVALPADGETYSTAALLTNHSGELTADGYPTNFTAGEAESLTLQLTNSENAQTTYTVVETVERVRTRDSRIDVVERSELGREQVTLPRGSTERLEREVASDLTGDSLMLSYYVYKGEPPERPSRSTAYRDLHLWVTVEPA</sequence>
<keyword evidence="4" id="KW-1185">Reference proteome</keyword>
<evidence type="ECO:0000313" key="4">
    <source>
        <dbReference type="Proteomes" id="UP000011626"/>
    </source>
</evidence>
<evidence type="ECO:0000259" key="2">
    <source>
        <dbReference type="Pfam" id="PF07760"/>
    </source>
</evidence>
<organism evidence="3 4">
    <name type="scientific">Halosimplex carlsbadense 2-9-1</name>
    <dbReference type="NCBI Taxonomy" id="797114"/>
    <lineage>
        <taxon>Archaea</taxon>
        <taxon>Methanobacteriati</taxon>
        <taxon>Methanobacteriota</taxon>
        <taxon>Stenosarchaea group</taxon>
        <taxon>Halobacteria</taxon>
        <taxon>Halobacteriales</taxon>
        <taxon>Haloarculaceae</taxon>
        <taxon>Halosimplex</taxon>
    </lineage>
</organism>
<dbReference type="Proteomes" id="UP000011626">
    <property type="component" value="Unassembled WGS sequence"/>
</dbReference>
<dbReference type="Pfam" id="PF07760">
    <property type="entry name" value="DUF1616"/>
    <property type="match status" value="1"/>
</dbReference>
<dbReference type="eggNOG" id="arCOG02884">
    <property type="taxonomic scope" value="Archaea"/>
</dbReference>
<feature type="transmembrane region" description="Helical" evidence="1">
    <location>
        <begin position="88"/>
        <end position="110"/>
    </location>
</feature>
<gene>
    <name evidence="3" type="ORF">C475_15694</name>
</gene>
<name>M0CIQ1_9EURY</name>
<reference evidence="3 4" key="1">
    <citation type="journal article" date="2014" name="PLoS Genet.">
        <title>Phylogenetically driven sequencing of extremely halophilic archaea reveals strategies for static and dynamic osmo-response.</title>
        <authorList>
            <person name="Becker E.A."/>
            <person name="Seitzer P.M."/>
            <person name="Tritt A."/>
            <person name="Larsen D."/>
            <person name="Krusor M."/>
            <person name="Yao A.I."/>
            <person name="Wu D."/>
            <person name="Madern D."/>
            <person name="Eisen J.A."/>
            <person name="Darling A.E."/>
            <person name="Facciotti M.T."/>
        </authorList>
    </citation>
    <scope>NUCLEOTIDE SEQUENCE [LARGE SCALE GENOMIC DNA]</scope>
    <source>
        <strain evidence="3 4">2-9-1</strain>
    </source>
</reference>
<proteinExistence type="predicted"/>
<feature type="transmembrane region" description="Helical" evidence="1">
    <location>
        <begin position="116"/>
        <end position="135"/>
    </location>
</feature>
<keyword evidence="1" id="KW-0812">Transmembrane</keyword>